<reference evidence="8" key="1">
    <citation type="journal article" date="2019" name="Nat. Med.">
        <title>A library of human gut bacterial isolates paired with longitudinal multiomics data enables mechanistic microbiome research.</title>
        <authorList>
            <person name="Poyet M."/>
            <person name="Groussin M."/>
            <person name="Gibbons S.M."/>
            <person name="Avila-Pacheco J."/>
            <person name="Jiang X."/>
            <person name="Kearney S.M."/>
            <person name="Perrotta A.R."/>
            <person name="Berdy B."/>
            <person name="Zhao S."/>
            <person name="Lieberman T.D."/>
            <person name="Swanson P.K."/>
            <person name="Smith M."/>
            <person name="Roesemann S."/>
            <person name="Alexander J.E."/>
            <person name="Rich S.A."/>
            <person name="Livny J."/>
            <person name="Vlamakis H."/>
            <person name="Clish C."/>
            <person name="Bullock K."/>
            <person name="Deik A."/>
            <person name="Scott J."/>
            <person name="Pierce K.A."/>
            <person name="Xavier R.J."/>
            <person name="Alm E.J."/>
        </authorList>
    </citation>
    <scope>NUCLEOTIDE SEQUENCE</scope>
    <source>
        <strain evidence="8">BIOML-A179</strain>
    </source>
</reference>
<evidence type="ECO:0000256" key="7">
    <source>
        <dbReference type="HAMAP-Rule" id="MF_00488"/>
    </source>
</evidence>
<evidence type="ECO:0000256" key="5">
    <source>
        <dbReference type="ARBA" id="ARBA00023027"/>
    </source>
</evidence>
<dbReference type="PROSITE" id="PS00064">
    <property type="entry name" value="L_LDH"/>
    <property type="match status" value="1"/>
</dbReference>
<comment type="caution">
    <text evidence="8">The sequence shown here is derived from an EMBL/GenBank/DDBJ whole genome shotgun (WGS) entry which is preliminary data.</text>
</comment>
<dbReference type="GO" id="GO:0006096">
    <property type="term" value="P:glycolytic process"/>
    <property type="evidence" value="ECO:0007669"/>
    <property type="project" value="UniProtKB-UniRule"/>
</dbReference>
<feature type="binding site" evidence="7">
    <location>
        <position position="16"/>
    </location>
    <ligand>
        <name>NAD(+)</name>
        <dbReference type="ChEBI" id="CHEBI:57540"/>
    </ligand>
</feature>
<dbReference type="RefSeq" id="WP_129821322.1">
    <property type="nucleotide sequence ID" value="NZ_JADNAQ010000008.1"/>
</dbReference>
<dbReference type="HAMAP" id="MF_00488">
    <property type="entry name" value="Lactate_dehydrog"/>
    <property type="match status" value="1"/>
</dbReference>
<dbReference type="InterPro" id="IPR001236">
    <property type="entry name" value="Lactate/malate_DH_N"/>
</dbReference>
<keyword evidence="7" id="KW-0021">Allosteric enzyme</keyword>
<feature type="binding site" evidence="7">
    <location>
        <position position="146"/>
    </location>
    <ligand>
        <name>NAD(+)</name>
        <dbReference type="ChEBI" id="CHEBI:57540"/>
    </ligand>
</feature>
<dbReference type="AlphaFoldDB" id="A0A6G2CKI0"/>
<dbReference type="CDD" id="cd05291">
    <property type="entry name" value="HicDH_like"/>
    <property type="match status" value="1"/>
</dbReference>
<feature type="binding site" evidence="7">
    <location>
        <position position="104"/>
    </location>
    <ligand>
        <name>NAD(+)</name>
        <dbReference type="ChEBI" id="CHEBI:57540"/>
    </ligand>
</feature>
<dbReference type="PROSITE" id="PS51257">
    <property type="entry name" value="PROKAR_LIPOPROTEIN"/>
    <property type="match status" value="1"/>
</dbReference>
<comment type="subunit">
    <text evidence="7">Homotetramer.</text>
</comment>
<evidence type="ECO:0000256" key="3">
    <source>
        <dbReference type="ARBA" id="ARBA00012967"/>
    </source>
</evidence>
<dbReference type="NCBIfam" id="NF000824">
    <property type="entry name" value="PRK00066.1"/>
    <property type="match status" value="1"/>
</dbReference>
<gene>
    <name evidence="7" type="primary">ldh</name>
    <name evidence="8" type="ORF">GMA64_01615</name>
</gene>
<dbReference type="UniPathway" id="UPA00554">
    <property type="reaction ID" value="UER00611"/>
</dbReference>
<comment type="activity regulation">
    <text evidence="7">Allosterically activated by fructose 1,6-bisphosphate (FBP).</text>
</comment>
<proteinExistence type="inferred from homology"/>
<dbReference type="SUPFAM" id="SSF51735">
    <property type="entry name" value="NAD(P)-binding Rossmann-fold domains"/>
    <property type="match status" value="1"/>
</dbReference>
<dbReference type="PANTHER" id="PTHR43128">
    <property type="entry name" value="L-2-HYDROXYCARBOXYLATE DEHYDROGENASE (NAD(P)(+))"/>
    <property type="match status" value="1"/>
</dbReference>
<dbReference type="InterPro" id="IPR001557">
    <property type="entry name" value="L-lactate/malate_DH"/>
</dbReference>
<feature type="binding site" evidence="7">
    <location>
        <position position="42"/>
    </location>
    <ligand>
        <name>NAD(+)</name>
        <dbReference type="ChEBI" id="CHEBI:57540"/>
    </ligand>
</feature>
<dbReference type="InterPro" id="IPR036291">
    <property type="entry name" value="NAD(P)-bd_dom_sf"/>
</dbReference>
<feature type="binding site" evidence="7">
    <location>
        <position position="37"/>
    </location>
    <ligand>
        <name>NAD(+)</name>
        <dbReference type="ChEBI" id="CHEBI:57540"/>
    </ligand>
</feature>
<sequence length="311" mass="33926">MAIKMRKVAIIGTGLVGSSCGYALINQGVCDEILLIDINQERATGEMIDLLNSVSFMSSRTKVKVASYKELHDVDIIVFTAGAAPKGNQTRLDTLGVSAAICDSVIKEVMASGFNGFFVVASNPVDIISYHIMKLSGLPKNQVIGTGTSIDTIRLKTILSSYLNDIDPRDIHAYVLGEHGDSQMVPWSNAKVAGIPLTEYIKEPLDLNAIAYQTMQVGWEIYKRKGTTYYGIAAAVVRIIKAIFNDEQIIIPTSALLEGEYDEFNIYTGVPTIIGKNGVESVLELPLTPNELNAFKHSNNVLRESMKTIGY</sequence>
<dbReference type="InterPro" id="IPR018177">
    <property type="entry name" value="L-lactate_DH_AS"/>
</dbReference>
<feature type="binding site" evidence="7">
    <location>
        <begin position="123"/>
        <end position="126"/>
    </location>
    <ligand>
        <name>substrate</name>
    </ligand>
</feature>
<dbReference type="InterPro" id="IPR015955">
    <property type="entry name" value="Lactate_DH/Glyco_Ohase_4_C"/>
</dbReference>
<dbReference type="InterPro" id="IPR011304">
    <property type="entry name" value="L-lactate_DH"/>
</dbReference>
<dbReference type="Pfam" id="PF02866">
    <property type="entry name" value="Ldh_1_C"/>
    <property type="match status" value="1"/>
</dbReference>
<keyword evidence="7" id="KW-0963">Cytoplasm</keyword>
<accession>A0A6G2CKI0</accession>
<evidence type="ECO:0000256" key="1">
    <source>
        <dbReference type="ARBA" id="ARBA00004843"/>
    </source>
</evidence>
<keyword evidence="5 7" id="KW-0520">NAD</keyword>
<organism evidence="8">
    <name type="scientific">Turicibacter sanguinis</name>
    <dbReference type="NCBI Taxonomy" id="154288"/>
    <lineage>
        <taxon>Bacteria</taxon>
        <taxon>Bacillati</taxon>
        <taxon>Bacillota</taxon>
        <taxon>Erysipelotrichia</taxon>
        <taxon>Erysipelotrichales</taxon>
        <taxon>Turicibacteraceae</taxon>
        <taxon>Turicibacter</taxon>
    </lineage>
</organism>
<feature type="active site" description="Proton acceptor" evidence="7">
    <location>
        <position position="179"/>
    </location>
</feature>
<protein>
    <recommendedName>
        <fullName evidence="3 7">L-lactate dehydrogenase</fullName>
        <shortName evidence="7">L-LDH</shortName>
        <ecNumber evidence="3 7">1.1.1.27</ecNumber>
    </recommendedName>
</protein>
<evidence type="ECO:0000256" key="4">
    <source>
        <dbReference type="ARBA" id="ARBA00023002"/>
    </source>
</evidence>
<feature type="binding site" evidence="7">
    <location>
        <begin position="121"/>
        <end position="123"/>
    </location>
    <ligand>
        <name>NAD(+)</name>
        <dbReference type="ChEBI" id="CHEBI:57540"/>
    </ligand>
</feature>
<evidence type="ECO:0000313" key="8">
    <source>
        <dbReference type="EMBL" id="MTL93219.1"/>
    </source>
</evidence>
<keyword evidence="4 7" id="KW-0560">Oxidoreductase</keyword>
<dbReference type="InterPro" id="IPR022383">
    <property type="entry name" value="Lactate/malate_DH_C"/>
</dbReference>
<dbReference type="GO" id="GO:0005737">
    <property type="term" value="C:cytoplasm"/>
    <property type="evidence" value="ECO:0007669"/>
    <property type="project" value="UniProtKB-SubCell"/>
</dbReference>
<feature type="binding site" evidence="7">
    <location>
        <position position="172"/>
    </location>
    <ligand>
        <name>beta-D-fructose 1,6-bisphosphate</name>
        <dbReference type="ChEBI" id="CHEBI:32966"/>
        <note>allosteric activator</note>
    </ligand>
</feature>
<dbReference type="Gene3D" id="3.90.110.10">
    <property type="entry name" value="Lactate dehydrogenase/glycoside hydrolase, family 4, C-terminal"/>
    <property type="match status" value="1"/>
</dbReference>
<dbReference type="SUPFAM" id="SSF56327">
    <property type="entry name" value="LDH C-terminal domain-like"/>
    <property type="match status" value="1"/>
</dbReference>
<dbReference type="NCBIfam" id="TIGR01771">
    <property type="entry name" value="L-LDH-NAD"/>
    <property type="match status" value="1"/>
</dbReference>
<comment type="catalytic activity">
    <reaction evidence="6 7">
        <text>(S)-lactate + NAD(+) = pyruvate + NADH + H(+)</text>
        <dbReference type="Rhea" id="RHEA:23444"/>
        <dbReference type="ChEBI" id="CHEBI:15361"/>
        <dbReference type="ChEBI" id="CHEBI:15378"/>
        <dbReference type="ChEBI" id="CHEBI:16651"/>
        <dbReference type="ChEBI" id="CHEBI:57540"/>
        <dbReference type="ChEBI" id="CHEBI:57945"/>
        <dbReference type="EC" id="1.1.1.27"/>
    </reaction>
</comment>
<comment type="similarity">
    <text evidence="2 7">Belongs to the LDH/MDH superfamily. LDH family.</text>
</comment>
<feature type="binding site" evidence="7">
    <location>
        <position position="68"/>
    </location>
    <ligand>
        <name>NAD(+)</name>
        <dbReference type="ChEBI" id="CHEBI:57540"/>
    </ligand>
</feature>
<comment type="subcellular location">
    <subcellularLocation>
        <location evidence="7">Cytoplasm</location>
    </subcellularLocation>
</comment>
<name>A0A6G2CKI0_9FIRM</name>
<feature type="binding site" evidence="7">
    <location>
        <position position="91"/>
    </location>
    <ligand>
        <name>substrate</name>
    </ligand>
</feature>
<dbReference type="PIRSF" id="PIRSF000102">
    <property type="entry name" value="Lac_mal_DH"/>
    <property type="match status" value="1"/>
</dbReference>
<feature type="binding site" evidence="7">
    <location>
        <begin position="82"/>
        <end position="83"/>
    </location>
    <ligand>
        <name>NAD(+)</name>
        <dbReference type="ChEBI" id="CHEBI:57540"/>
    </ligand>
</feature>
<dbReference type="Pfam" id="PF00056">
    <property type="entry name" value="Ldh_1_N"/>
    <property type="match status" value="1"/>
</dbReference>
<dbReference type="EMBL" id="WMQV01000002">
    <property type="protein sequence ID" value="MTL93219.1"/>
    <property type="molecule type" value="Genomic_DNA"/>
</dbReference>
<feature type="binding site" evidence="7">
    <location>
        <begin position="151"/>
        <end position="154"/>
    </location>
    <ligand>
        <name>substrate</name>
    </ligand>
</feature>
<dbReference type="Gene3D" id="3.40.50.720">
    <property type="entry name" value="NAD(P)-binding Rossmann-like Domain"/>
    <property type="match status" value="1"/>
</dbReference>
<dbReference type="GO" id="GO:0004459">
    <property type="term" value="F:L-lactate dehydrogenase (NAD+) activity"/>
    <property type="evidence" value="ECO:0007669"/>
    <property type="project" value="UniProtKB-UniRule"/>
</dbReference>
<comment type="pathway">
    <text evidence="1 7">Fermentation; pyruvate fermentation to lactate; (S)-lactate from pyruvate: step 1/1.</text>
</comment>
<feature type="binding site" evidence="7">
    <location>
        <position position="228"/>
    </location>
    <ligand>
        <name>substrate</name>
    </ligand>
</feature>
<comment type="caution">
    <text evidence="7">Lacks conserved residue(s) required for the propagation of feature annotation.</text>
</comment>
<dbReference type="PRINTS" id="PR00086">
    <property type="entry name" value="LLDHDRGNASE"/>
</dbReference>
<dbReference type="GO" id="GO:0006089">
    <property type="term" value="P:lactate metabolic process"/>
    <property type="evidence" value="ECO:0007669"/>
    <property type="project" value="TreeGrafter"/>
</dbReference>
<dbReference type="EC" id="1.1.1.27" evidence="3 7"/>
<feature type="binding site" evidence="7">
    <location>
        <position position="156"/>
    </location>
    <ligand>
        <name>beta-D-fructose 1,6-bisphosphate</name>
        <dbReference type="ChEBI" id="CHEBI:32966"/>
        <note>allosteric activator</note>
    </ligand>
</feature>
<dbReference type="PANTHER" id="PTHR43128:SF16">
    <property type="entry name" value="L-LACTATE DEHYDROGENASE"/>
    <property type="match status" value="1"/>
</dbReference>
<evidence type="ECO:0000256" key="6">
    <source>
        <dbReference type="ARBA" id="ARBA00049258"/>
    </source>
</evidence>
<evidence type="ECO:0000256" key="2">
    <source>
        <dbReference type="ARBA" id="ARBA00006054"/>
    </source>
</evidence>
<comment type="function">
    <text evidence="7">Catalyzes the conversion of lactate to pyruvate.</text>
</comment>